<reference evidence="2 3" key="1">
    <citation type="journal article" date="2018" name="Mol. Biol. Evol.">
        <title>Broad Genomic Sampling Reveals a Smut Pathogenic Ancestry of the Fungal Clade Ustilaginomycotina.</title>
        <authorList>
            <person name="Kijpornyongpan T."/>
            <person name="Mondo S.J."/>
            <person name="Barry K."/>
            <person name="Sandor L."/>
            <person name="Lee J."/>
            <person name="Lipzen A."/>
            <person name="Pangilinan J."/>
            <person name="LaButti K."/>
            <person name="Hainaut M."/>
            <person name="Henrissat B."/>
            <person name="Grigoriev I.V."/>
            <person name="Spatafora J.W."/>
            <person name="Aime M.C."/>
        </authorList>
    </citation>
    <scope>NUCLEOTIDE SEQUENCE [LARGE SCALE GENOMIC DNA]</scope>
    <source>
        <strain evidence="2 3">MCA 5214</strain>
    </source>
</reference>
<organism evidence="2 3">
    <name type="scientific">Jaminaea rosea</name>
    <dbReference type="NCBI Taxonomy" id="1569628"/>
    <lineage>
        <taxon>Eukaryota</taxon>
        <taxon>Fungi</taxon>
        <taxon>Dikarya</taxon>
        <taxon>Basidiomycota</taxon>
        <taxon>Ustilaginomycotina</taxon>
        <taxon>Exobasidiomycetes</taxon>
        <taxon>Microstromatales</taxon>
        <taxon>Microstromatales incertae sedis</taxon>
        <taxon>Jaminaea</taxon>
    </lineage>
</organism>
<dbReference type="EMBL" id="KZ819678">
    <property type="protein sequence ID" value="PWN24862.1"/>
    <property type="molecule type" value="Genomic_DNA"/>
</dbReference>
<dbReference type="Proteomes" id="UP000245884">
    <property type="component" value="Unassembled WGS sequence"/>
</dbReference>
<proteinExistence type="predicted"/>
<protein>
    <submittedName>
        <fullName evidence="2">Uncharacterized protein</fullName>
    </submittedName>
</protein>
<gene>
    <name evidence="2" type="ORF">BDZ90DRAFT_234491</name>
</gene>
<feature type="transmembrane region" description="Helical" evidence="1">
    <location>
        <begin position="133"/>
        <end position="156"/>
    </location>
</feature>
<evidence type="ECO:0000313" key="2">
    <source>
        <dbReference type="EMBL" id="PWN24862.1"/>
    </source>
</evidence>
<evidence type="ECO:0000256" key="1">
    <source>
        <dbReference type="SAM" id="Phobius"/>
    </source>
</evidence>
<sequence>MPPFSNYLALSKGLVQGLASDGQTLVSDVYDQGTPCCADNLPARTRSARVDSPMGRLHGILQRLVVKAWLSRLSTSPSCRSGPICHLLSYGRPPTLDPPNFTVPCTFQARLAIIPLSLQPTTAHIATMQLQTAMLSTLLITLVAFIALGLAATVPLDSVDTRTLSITNRSSSIEVERRFIPSTTPKACLGTNIFCLTYVGSEVHVESSAVSLAVFSLACTASS</sequence>
<accession>A0A316UHW8</accession>
<dbReference type="RefSeq" id="XP_025359474.1">
    <property type="nucleotide sequence ID" value="XM_025507035.1"/>
</dbReference>
<dbReference type="GeneID" id="37028858"/>
<keyword evidence="1" id="KW-1133">Transmembrane helix</keyword>
<evidence type="ECO:0000313" key="3">
    <source>
        <dbReference type="Proteomes" id="UP000245884"/>
    </source>
</evidence>
<keyword evidence="3" id="KW-1185">Reference proteome</keyword>
<dbReference type="AlphaFoldDB" id="A0A316UHW8"/>
<name>A0A316UHW8_9BASI</name>
<keyword evidence="1" id="KW-0472">Membrane</keyword>
<keyword evidence="1" id="KW-0812">Transmembrane</keyword>